<dbReference type="GeneID" id="23461723"/>
<sequence>MEHQWHHIRLALKVACRQAHDNVALWLLTRLPCAHAIGSAEVVEAGLLEAVCAGHLHVVEAIHARRIAVVGMCGCSTRVGTFALVTDQAPIVAWLHARCVDTPSKHLGRGHREVDSGSLIDAIARGWVRVAQWLLEMESSPCARTVPFQAVMQAAAQGHLPTIALAHDKGLHPCTVEVLVGLVKGKPQSAVDTLRWAVGEPTADVNVPVPVGAVRPIPAWGDPTIAYAALGAASDDAFTWLLNRPDARHLFTVGAVRWALTLHQGYARALCVCTTGIVSFGDCDALATVVRYLGVAQVIEAIEAGAPYTPSAMEAALLRKDPVLLETLCQRYGTEDVPAAVRKMAGTTLDRPVIEWLRDSVPSACIADLRAMLLVGPHYDAVPQEPCPCPVCSRRL</sequence>
<reference evidence="1 2" key="1">
    <citation type="journal article" date="2015" name="Parasitol. Res.">
        <title>Viruses in close associations with free-living amoebae.</title>
        <authorList>
            <person name="Scheid P."/>
        </authorList>
    </citation>
    <scope>NUCLEOTIDE SEQUENCE [LARGE SCALE GENOMIC DNA]</scope>
    <source>
        <strain evidence="1">KlaHel</strain>
    </source>
</reference>
<name>A0A0B5J7R9_9VIRU</name>
<evidence type="ECO:0000313" key="1">
    <source>
        <dbReference type="EMBL" id="AJF96806.1"/>
    </source>
</evidence>
<dbReference type="EMBL" id="KP136319">
    <property type="protein sequence ID" value="AJF96806.1"/>
    <property type="molecule type" value="Genomic_DNA"/>
</dbReference>
<dbReference type="InterPro" id="IPR052050">
    <property type="entry name" value="SecEffector_AnkRepeat"/>
</dbReference>
<dbReference type="KEGG" id="vg:23461723"/>
<dbReference type="Proteomes" id="UP000202511">
    <property type="component" value="Segment"/>
</dbReference>
<dbReference type="PANTHER" id="PTHR46586">
    <property type="entry name" value="ANKYRIN REPEAT-CONTAINING PROTEIN"/>
    <property type="match status" value="1"/>
</dbReference>
<dbReference type="RefSeq" id="YP_009119041.1">
    <property type="nucleotide sequence ID" value="NC_026440.1"/>
</dbReference>
<accession>A0A0B5J7R9</accession>
<dbReference type="PANTHER" id="PTHR46586:SF3">
    <property type="entry name" value="ANKYRIN REPEAT-CONTAINING PROTEIN"/>
    <property type="match status" value="1"/>
</dbReference>
<dbReference type="InterPro" id="IPR036770">
    <property type="entry name" value="Ankyrin_rpt-contain_sf"/>
</dbReference>
<protein>
    <recommendedName>
        <fullName evidence="3">Ankyrin repeat protein</fullName>
    </recommendedName>
</protein>
<organism evidence="1 2">
    <name type="scientific">Pandoravirus inopinatum</name>
    <dbReference type="NCBI Taxonomy" id="1605721"/>
    <lineage>
        <taxon>Viruses</taxon>
        <taxon>Pandoravirus</taxon>
    </lineage>
</organism>
<evidence type="ECO:0008006" key="3">
    <source>
        <dbReference type="Google" id="ProtNLM"/>
    </source>
</evidence>
<evidence type="ECO:0000313" key="2">
    <source>
        <dbReference type="Proteomes" id="UP000202511"/>
    </source>
</evidence>
<proteinExistence type="predicted"/>
<dbReference type="Gene3D" id="1.25.40.20">
    <property type="entry name" value="Ankyrin repeat-containing domain"/>
    <property type="match status" value="1"/>
</dbReference>